<gene>
    <name evidence="2" type="ORF">LEMA_P118240.1</name>
</gene>
<feature type="compositionally biased region" description="Low complexity" evidence="1">
    <location>
        <begin position="1"/>
        <end position="13"/>
    </location>
</feature>
<evidence type="ECO:0000256" key="1">
    <source>
        <dbReference type="SAM" id="MobiDB-lite"/>
    </source>
</evidence>
<dbReference type="OrthoDB" id="3932216at2759"/>
<proteinExistence type="predicted"/>
<dbReference type="GeneID" id="13291300"/>
<feature type="compositionally biased region" description="Low complexity" evidence="1">
    <location>
        <begin position="30"/>
        <end position="41"/>
    </location>
</feature>
<feature type="region of interest" description="Disordered" evidence="1">
    <location>
        <begin position="1"/>
        <end position="56"/>
    </location>
</feature>
<evidence type="ECO:0000313" key="3">
    <source>
        <dbReference type="Proteomes" id="UP000002668"/>
    </source>
</evidence>
<dbReference type="OMA" id="YYTRRMR"/>
<accession>E4ZTG5</accession>
<dbReference type="InParanoid" id="E4ZTG5"/>
<dbReference type="Proteomes" id="UP000002668">
    <property type="component" value="Genome"/>
</dbReference>
<dbReference type="eggNOG" id="ENOG502R5X5">
    <property type="taxonomic scope" value="Eukaryota"/>
</dbReference>
<name>E4ZTG5_LEPMJ</name>
<reference evidence="3" key="1">
    <citation type="journal article" date="2011" name="Nat. Commun.">
        <title>Effector diversification within compartments of the Leptosphaeria maculans genome affected by Repeat-Induced Point mutations.</title>
        <authorList>
            <person name="Rouxel T."/>
            <person name="Grandaubert J."/>
            <person name="Hane J.K."/>
            <person name="Hoede C."/>
            <person name="van de Wouw A.P."/>
            <person name="Couloux A."/>
            <person name="Dominguez V."/>
            <person name="Anthouard V."/>
            <person name="Bally P."/>
            <person name="Bourras S."/>
            <person name="Cozijnsen A.J."/>
            <person name="Ciuffetti L.M."/>
            <person name="Degrave A."/>
            <person name="Dilmaghani A."/>
            <person name="Duret L."/>
            <person name="Fudal I."/>
            <person name="Goodwin S.B."/>
            <person name="Gout L."/>
            <person name="Glaser N."/>
            <person name="Linglin J."/>
            <person name="Kema G.H.J."/>
            <person name="Lapalu N."/>
            <person name="Lawrence C.B."/>
            <person name="May K."/>
            <person name="Meyer M."/>
            <person name="Ollivier B."/>
            <person name="Poulain J."/>
            <person name="Schoch C.L."/>
            <person name="Simon A."/>
            <person name="Spatafora J.W."/>
            <person name="Stachowiak A."/>
            <person name="Turgeon B.G."/>
            <person name="Tyler B.M."/>
            <person name="Vincent D."/>
            <person name="Weissenbach J."/>
            <person name="Amselem J."/>
            <person name="Quesneville H."/>
            <person name="Oliver R.P."/>
            <person name="Wincker P."/>
            <person name="Balesdent M.-H."/>
            <person name="Howlett B.J."/>
        </authorList>
    </citation>
    <scope>NUCLEOTIDE SEQUENCE [LARGE SCALE GENOMIC DNA]</scope>
    <source>
        <strain evidence="3">JN3 / isolate v23.1.3 / race Av1-4-5-6-7-8</strain>
    </source>
</reference>
<dbReference type="VEuPathDB" id="FungiDB:LEMA_P118240.1"/>
<evidence type="ECO:0000313" key="2">
    <source>
        <dbReference type="EMBL" id="CBX94821.1"/>
    </source>
</evidence>
<sequence>MEMDSTPPYSEPTTPTPVPNTSLPPPHPDSNPTTSPLNPTLPQRPPNPITIHKPFPSSPHRLQHDLLLLTSFNDNTTLHWRPSWFPQTPFAASFWTLHNPPNVVTESLPQVGRGRRYYTRRMRRVGDPPPVYIKTGEAWDRYCGLYGVPRGFLGPEMVLLAREGACDLQGRFVAPPSYPLYPEPQPLGHGRYILDPSTYHTHLPVKFHSVNHAPSATHEAQVVVVHSTGALTIEPRAPFFMHASQWTHFNGRGGYEVDALQNFEEGAPRQQGPGRRWSYLPWTEEQAESCRMELLVRLRVGGWERPMGDGLLRAMKAEEEWVE</sequence>
<dbReference type="HOGENOM" id="CLU_074628_0_0_1"/>
<feature type="compositionally biased region" description="Pro residues" evidence="1">
    <location>
        <begin position="14"/>
        <end position="29"/>
    </location>
</feature>
<dbReference type="AlphaFoldDB" id="E4ZTG5"/>
<dbReference type="EMBL" id="FP929125">
    <property type="protein sequence ID" value="CBX94821.1"/>
    <property type="molecule type" value="Genomic_DNA"/>
</dbReference>
<keyword evidence="3" id="KW-1185">Reference proteome</keyword>
<protein>
    <submittedName>
        <fullName evidence="2">Uncharacterized protein</fullName>
    </submittedName>
</protein>
<organism evidence="3">
    <name type="scientific">Leptosphaeria maculans (strain JN3 / isolate v23.1.3 / race Av1-4-5-6-7-8)</name>
    <name type="common">Blackleg fungus</name>
    <name type="synonym">Phoma lingam</name>
    <dbReference type="NCBI Taxonomy" id="985895"/>
    <lineage>
        <taxon>Eukaryota</taxon>
        <taxon>Fungi</taxon>
        <taxon>Dikarya</taxon>
        <taxon>Ascomycota</taxon>
        <taxon>Pezizomycotina</taxon>
        <taxon>Dothideomycetes</taxon>
        <taxon>Pleosporomycetidae</taxon>
        <taxon>Pleosporales</taxon>
        <taxon>Pleosporineae</taxon>
        <taxon>Leptosphaeriaceae</taxon>
        <taxon>Plenodomus</taxon>
        <taxon>Plenodomus lingam/Leptosphaeria maculans species complex</taxon>
    </lineage>
</organism>